<evidence type="ECO:0000313" key="2">
    <source>
        <dbReference type="EMBL" id="MFI5678344.1"/>
    </source>
</evidence>
<name>A0ABW7Y7K3_STRCE</name>
<evidence type="ECO:0000256" key="1">
    <source>
        <dbReference type="SAM" id="MobiDB-lite"/>
    </source>
</evidence>
<comment type="caution">
    <text evidence="2">The sequence shown here is derived from an EMBL/GenBank/DDBJ whole genome shotgun (WGS) entry which is preliminary data.</text>
</comment>
<protein>
    <submittedName>
        <fullName evidence="2">Uncharacterized protein</fullName>
    </submittedName>
</protein>
<proteinExistence type="predicted"/>
<evidence type="ECO:0000313" key="3">
    <source>
        <dbReference type="Proteomes" id="UP001612415"/>
    </source>
</evidence>
<dbReference type="EMBL" id="JBITDC010000010">
    <property type="protein sequence ID" value="MFI5678344.1"/>
    <property type="molecule type" value="Genomic_DNA"/>
</dbReference>
<keyword evidence="3" id="KW-1185">Reference proteome</keyword>
<feature type="region of interest" description="Disordered" evidence="1">
    <location>
        <begin position="47"/>
        <end position="72"/>
    </location>
</feature>
<sequence>MAFGSDAGAVRADVLRGLGHLRAAGVIPDDRVAEAIDLVRAERDADGRRPLETPHPGELRFPIDDGEGKPSRWNTLRATRLCLCRREHRADGAECGTTRHARA</sequence>
<feature type="compositionally biased region" description="Basic and acidic residues" evidence="1">
    <location>
        <begin position="47"/>
        <end position="70"/>
    </location>
</feature>
<accession>A0ABW7Y7K3</accession>
<reference evidence="2 3" key="1">
    <citation type="submission" date="2024-10" db="EMBL/GenBank/DDBJ databases">
        <title>The Natural Products Discovery Center: Release of the First 8490 Sequenced Strains for Exploring Actinobacteria Biosynthetic Diversity.</title>
        <authorList>
            <person name="Kalkreuter E."/>
            <person name="Kautsar S.A."/>
            <person name="Yang D."/>
            <person name="Bader C.D."/>
            <person name="Teijaro C.N."/>
            <person name="Fluegel L."/>
            <person name="Davis C.M."/>
            <person name="Simpson J.R."/>
            <person name="Lauterbach L."/>
            <person name="Steele A.D."/>
            <person name="Gui C."/>
            <person name="Meng S."/>
            <person name="Li G."/>
            <person name="Viehrig K."/>
            <person name="Ye F."/>
            <person name="Su P."/>
            <person name="Kiefer A.F."/>
            <person name="Nichols A."/>
            <person name="Cepeda A.J."/>
            <person name="Yan W."/>
            <person name="Fan B."/>
            <person name="Jiang Y."/>
            <person name="Adhikari A."/>
            <person name="Zheng C.-J."/>
            <person name="Schuster L."/>
            <person name="Cowan T.M."/>
            <person name="Smanski M.J."/>
            <person name="Chevrette M.G."/>
            <person name="De Carvalho L.P.S."/>
            <person name="Shen B."/>
        </authorList>
    </citation>
    <scope>NUCLEOTIDE SEQUENCE [LARGE SCALE GENOMIC DNA]</scope>
    <source>
        <strain evidence="2 3">NPDC051599</strain>
    </source>
</reference>
<dbReference type="Proteomes" id="UP001612415">
    <property type="component" value="Unassembled WGS sequence"/>
</dbReference>
<organism evidence="2 3">
    <name type="scientific">Streptomyces cellulosae</name>
    <dbReference type="NCBI Taxonomy" id="1968"/>
    <lineage>
        <taxon>Bacteria</taxon>
        <taxon>Bacillati</taxon>
        <taxon>Actinomycetota</taxon>
        <taxon>Actinomycetes</taxon>
        <taxon>Kitasatosporales</taxon>
        <taxon>Streptomycetaceae</taxon>
        <taxon>Streptomyces</taxon>
    </lineage>
</organism>
<gene>
    <name evidence="2" type="ORF">ACIA8P_27400</name>
</gene>
<dbReference type="RefSeq" id="WP_398658889.1">
    <property type="nucleotide sequence ID" value="NZ_JBITDC010000010.1"/>
</dbReference>